<comment type="caution">
    <text evidence="2">The sequence shown here is derived from an EMBL/GenBank/DDBJ whole genome shotgun (WGS) entry which is preliminary data.</text>
</comment>
<dbReference type="Gene3D" id="3.10.450.50">
    <property type="match status" value="1"/>
</dbReference>
<dbReference type="InterPro" id="IPR032710">
    <property type="entry name" value="NTF2-like_dom_sf"/>
</dbReference>
<dbReference type="SUPFAM" id="SSF54427">
    <property type="entry name" value="NTF2-like"/>
    <property type="match status" value="1"/>
</dbReference>
<proteinExistence type="predicted"/>
<dbReference type="InterPro" id="IPR011944">
    <property type="entry name" value="Steroid_delta5-4_isomerase"/>
</dbReference>
<dbReference type="NCBIfam" id="TIGR02246">
    <property type="entry name" value="SgcJ/EcaC family oxidoreductase"/>
    <property type="match status" value="1"/>
</dbReference>
<accession>A0ABV8U641</accession>
<organism evidence="2 3">
    <name type="scientific">Salininema proteolyticum</name>
    <dbReference type="NCBI Taxonomy" id="1607685"/>
    <lineage>
        <taxon>Bacteria</taxon>
        <taxon>Bacillati</taxon>
        <taxon>Actinomycetota</taxon>
        <taxon>Actinomycetes</taxon>
        <taxon>Glycomycetales</taxon>
        <taxon>Glycomycetaceae</taxon>
        <taxon>Salininema</taxon>
    </lineage>
</organism>
<dbReference type="InterPro" id="IPR027843">
    <property type="entry name" value="DUF4440"/>
</dbReference>
<evidence type="ECO:0000313" key="2">
    <source>
        <dbReference type="EMBL" id="MFC4338036.1"/>
    </source>
</evidence>
<gene>
    <name evidence="2" type="ORF">ACFPET_22855</name>
</gene>
<dbReference type="Proteomes" id="UP001595823">
    <property type="component" value="Unassembled WGS sequence"/>
</dbReference>
<evidence type="ECO:0000313" key="3">
    <source>
        <dbReference type="Proteomes" id="UP001595823"/>
    </source>
</evidence>
<sequence>MRHEREGSERDRERVEAVLEGIARAWNSGDAEAYAAAFTEDADYITFFGRRFRGRREIEDSHRYLFEGPLKGSKMADEGETDVRMLSPDVALAVVTGGVEIDAGAGLPPDRESIVTFTAVRRDDRWLLSSFQNTRRDPAQGRPR</sequence>
<reference evidence="3" key="1">
    <citation type="journal article" date="2019" name="Int. J. Syst. Evol. Microbiol.">
        <title>The Global Catalogue of Microorganisms (GCM) 10K type strain sequencing project: providing services to taxonomists for standard genome sequencing and annotation.</title>
        <authorList>
            <consortium name="The Broad Institute Genomics Platform"/>
            <consortium name="The Broad Institute Genome Sequencing Center for Infectious Disease"/>
            <person name="Wu L."/>
            <person name="Ma J."/>
        </authorList>
    </citation>
    <scope>NUCLEOTIDE SEQUENCE [LARGE SCALE GENOMIC DNA]</scope>
    <source>
        <strain evidence="3">IBRC-M 10908</strain>
    </source>
</reference>
<dbReference type="EMBL" id="JBHSDK010000061">
    <property type="protein sequence ID" value="MFC4338036.1"/>
    <property type="molecule type" value="Genomic_DNA"/>
</dbReference>
<evidence type="ECO:0000259" key="1">
    <source>
        <dbReference type="Pfam" id="PF14534"/>
    </source>
</evidence>
<keyword evidence="3" id="KW-1185">Reference proteome</keyword>
<feature type="domain" description="DUF4440" evidence="1">
    <location>
        <begin position="16"/>
        <end position="128"/>
    </location>
</feature>
<dbReference type="RefSeq" id="WP_380625658.1">
    <property type="nucleotide sequence ID" value="NZ_JBHSDK010000061.1"/>
</dbReference>
<protein>
    <submittedName>
        <fullName evidence="2">SgcJ/EcaC family oxidoreductase</fullName>
    </submittedName>
</protein>
<name>A0ABV8U641_9ACTN</name>
<dbReference type="Pfam" id="PF14534">
    <property type="entry name" value="DUF4440"/>
    <property type="match status" value="1"/>
</dbReference>